<gene>
    <name evidence="2" type="ORF">LCGC14_2884560</name>
</gene>
<dbReference type="EMBL" id="LAZR01056357">
    <property type="protein sequence ID" value="KKK74360.1"/>
    <property type="molecule type" value="Genomic_DNA"/>
</dbReference>
<reference evidence="2" key="1">
    <citation type="journal article" date="2015" name="Nature">
        <title>Complex archaea that bridge the gap between prokaryotes and eukaryotes.</title>
        <authorList>
            <person name="Spang A."/>
            <person name="Saw J.H."/>
            <person name="Jorgensen S.L."/>
            <person name="Zaremba-Niedzwiedzka K."/>
            <person name="Martijn J."/>
            <person name="Lind A.E."/>
            <person name="van Eijk R."/>
            <person name="Schleper C."/>
            <person name="Guy L."/>
            <person name="Ettema T.J."/>
        </authorList>
    </citation>
    <scope>NUCLEOTIDE SEQUENCE</scope>
</reference>
<organism evidence="2">
    <name type="scientific">marine sediment metagenome</name>
    <dbReference type="NCBI Taxonomy" id="412755"/>
    <lineage>
        <taxon>unclassified sequences</taxon>
        <taxon>metagenomes</taxon>
        <taxon>ecological metagenomes</taxon>
    </lineage>
</organism>
<protein>
    <submittedName>
        <fullName evidence="2">Uncharacterized protein</fullName>
    </submittedName>
</protein>
<sequence>MKTTEIKKEEVESTKVEEIETTNKELEIVSNKELENILSAEEKAVFVKCEAIISASIDSYYAVGLALLDIRDGKLYREHFKTFEIYCESVWDRSRQSGYNQMERVRIINGMGGEKKVIELANNCGQKFPNQYYIDIIKKGFSDGDLQFKVLKIANLKAKDEKRSARGNDYIKAIETQKAIIQQEKDKAKIEKHNDKVTEKEKELKVLETAKKKEVNRIKDAERKKKENHVNPPISEINITIIIK</sequence>
<comment type="caution">
    <text evidence="2">The sequence shown here is derived from an EMBL/GenBank/DDBJ whole genome shotgun (WGS) entry which is preliminary data.</text>
</comment>
<evidence type="ECO:0000256" key="1">
    <source>
        <dbReference type="SAM" id="Coils"/>
    </source>
</evidence>
<proteinExistence type="predicted"/>
<dbReference type="AlphaFoldDB" id="A0A0F8YKZ3"/>
<keyword evidence="1" id="KW-0175">Coiled coil</keyword>
<evidence type="ECO:0000313" key="2">
    <source>
        <dbReference type="EMBL" id="KKK74360.1"/>
    </source>
</evidence>
<name>A0A0F8YKZ3_9ZZZZ</name>
<accession>A0A0F8YKZ3</accession>
<feature type="coiled-coil region" evidence="1">
    <location>
        <begin position="171"/>
        <end position="224"/>
    </location>
</feature>